<dbReference type="STRING" id="407821.A0A087UCY8"/>
<evidence type="ECO:0000313" key="5">
    <source>
        <dbReference type="Proteomes" id="UP000054359"/>
    </source>
</evidence>
<sequence>MDVRHLAPNREYTLRVSAHSDAGTTEAEYRFTTLNITMPPPVSKGYTPPLLSDTLSLPFYKNLTVLLPVVISVVVLLIVVITVIVCLRRQVDTGSMSEDSRKGRNGEHMGLSEFPQKNIKDHDGYGGKSSYYSSPARKPLAMASGSQRDNLENNHEYAEPYCTVPAPRCLLEDSPQPVLINR</sequence>
<evidence type="ECO:0000259" key="3">
    <source>
        <dbReference type="PROSITE" id="PS50853"/>
    </source>
</evidence>
<feature type="region of interest" description="Disordered" evidence="1">
    <location>
        <begin position="95"/>
        <end position="128"/>
    </location>
</feature>
<dbReference type="EMBL" id="KK119267">
    <property type="protein sequence ID" value="KFM75227.1"/>
    <property type="molecule type" value="Genomic_DNA"/>
</dbReference>
<name>A0A087UCY8_STEMI</name>
<dbReference type="Proteomes" id="UP000054359">
    <property type="component" value="Unassembled WGS sequence"/>
</dbReference>
<keyword evidence="2" id="KW-0812">Transmembrane</keyword>
<keyword evidence="2" id="KW-1133">Transmembrane helix</keyword>
<reference evidence="4 5" key="1">
    <citation type="submission" date="2013-11" db="EMBL/GenBank/DDBJ databases">
        <title>Genome sequencing of Stegodyphus mimosarum.</title>
        <authorList>
            <person name="Bechsgaard J."/>
        </authorList>
    </citation>
    <scope>NUCLEOTIDE SEQUENCE [LARGE SCALE GENOMIC DNA]</scope>
</reference>
<dbReference type="PROSITE" id="PS50853">
    <property type="entry name" value="FN3"/>
    <property type="match status" value="1"/>
</dbReference>
<feature type="domain" description="Fibronectin type-III" evidence="3">
    <location>
        <begin position="1"/>
        <end position="41"/>
    </location>
</feature>
<feature type="compositionally biased region" description="Basic and acidic residues" evidence="1">
    <location>
        <begin position="98"/>
        <end position="107"/>
    </location>
</feature>
<evidence type="ECO:0000313" key="4">
    <source>
        <dbReference type="EMBL" id="KFM75227.1"/>
    </source>
</evidence>
<dbReference type="InterPro" id="IPR003961">
    <property type="entry name" value="FN3_dom"/>
</dbReference>
<evidence type="ECO:0000256" key="1">
    <source>
        <dbReference type="SAM" id="MobiDB-lite"/>
    </source>
</evidence>
<dbReference type="AlphaFoldDB" id="A0A087UCY8"/>
<dbReference type="OrthoDB" id="6424941at2759"/>
<feature type="transmembrane region" description="Helical" evidence="2">
    <location>
        <begin position="65"/>
        <end position="87"/>
    </location>
</feature>
<evidence type="ECO:0000256" key="2">
    <source>
        <dbReference type="SAM" id="Phobius"/>
    </source>
</evidence>
<keyword evidence="2" id="KW-0472">Membrane</keyword>
<gene>
    <name evidence="4" type="ORF">X975_01228</name>
</gene>
<organism evidence="4 5">
    <name type="scientific">Stegodyphus mimosarum</name>
    <name type="common">African social velvet spider</name>
    <dbReference type="NCBI Taxonomy" id="407821"/>
    <lineage>
        <taxon>Eukaryota</taxon>
        <taxon>Metazoa</taxon>
        <taxon>Ecdysozoa</taxon>
        <taxon>Arthropoda</taxon>
        <taxon>Chelicerata</taxon>
        <taxon>Arachnida</taxon>
        <taxon>Araneae</taxon>
        <taxon>Araneomorphae</taxon>
        <taxon>Entelegynae</taxon>
        <taxon>Eresoidea</taxon>
        <taxon>Eresidae</taxon>
        <taxon>Stegodyphus</taxon>
    </lineage>
</organism>
<keyword evidence="5" id="KW-1185">Reference proteome</keyword>
<proteinExistence type="predicted"/>
<protein>
    <recommendedName>
        <fullName evidence="3">Fibronectin type-III domain-containing protein</fullName>
    </recommendedName>
</protein>
<feature type="non-terminal residue" evidence="4">
    <location>
        <position position="182"/>
    </location>
</feature>
<accession>A0A087UCY8</accession>